<evidence type="ECO:0000313" key="2">
    <source>
        <dbReference type="Proteomes" id="UP001529510"/>
    </source>
</evidence>
<dbReference type="PANTHER" id="PTHR22793:SF5">
    <property type="entry name" value="MYOCARDIN-RELATED TRANSCRIPTION FACTOR B"/>
    <property type="match status" value="1"/>
</dbReference>
<evidence type="ECO:0000313" key="1">
    <source>
        <dbReference type="EMBL" id="KAL0179658.1"/>
    </source>
</evidence>
<dbReference type="PANTHER" id="PTHR22793">
    <property type="entry name" value="MYOCARDIN-RELATED TRANSCRIPTION FACTOR-RELATED"/>
    <property type="match status" value="1"/>
</dbReference>
<dbReference type="EMBL" id="JAMKFB020000012">
    <property type="protein sequence ID" value="KAL0179658.1"/>
    <property type="molecule type" value="Genomic_DNA"/>
</dbReference>
<feature type="non-terminal residue" evidence="1">
    <location>
        <position position="1"/>
    </location>
</feature>
<dbReference type="AlphaFoldDB" id="A0ABD0Q1Y3"/>
<reference evidence="1 2" key="1">
    <citation type="submission" date="2024-05" db="EMBL/GenBank/DDBJ databases">
        <title>Genome sequencing and assembly of Indian major carp, Cirrhinus mrigala (Hamilton, 1822).</title>
        <authorList>
            <person name="Mohindra V."/>
            <person name="Chowdhury L.M."/>
            <person name="Lal K."/>
            <person name="Jena J.K."/>
        </authorList>
    </citation>
    <scope>NUCLEOTIDE SEQUENCE [LARGE SCALE GENOMIC DNA]</scope>
    <source>
        <strain evidence="1">CM1030</strain>
        <tissue evidence="1">Blood</tissue>
    </source>
</reference>
<evidence type="ECO:0008006" key="3">
    <source>
        <dbReference type="Google" id="ProtNLM"/>
    </source>
</evidence>
<gene>
    <name evidence="1" type="ORF">M9458_025100</name>
</gene>
<dbReference type="Proteomes" id="UP001529510">
    <property type="component" value="Unassembled WGS sequence"/>
</dbReference>
<accession>A0ABD0Q1Y3</accession>
<proteinExistence type="predicted"/>
<keyword evidence="2" id="KW-1185">Reference proteome</keyword>
<comment type="caution">
    <text evidence="1">The sequence shown here is derived from an EMBL/GenBank/DDBJ whole genome shotgun (WGS) entry which is preliminary data.</text>
</comment>
<organism evidence="1 2">
    <name type="scientific">Cirrhinus mrigala</name>
    <name type="common">Mrigala</name>
    <dbReference type="NCBI Taxonomy" id="683832"/>
    <lineage>
        <taxon>Eukaryota</taxon>
        <taxon>Metazoa</taxon>
        <taxon>Chordata</taxon>
        <taxon>Craniata</taxon>
        <taxon>Vertebrata</taxon>
        <taxon>Euteleostomi</taxon>
        <taxon>Actinopterygii</taxon>
        <taxon>Neopterygii</taxon>
        <taxon>Teleostei</taxon>
        <taxon>Ostariophysi</taxon>
        <taxon>Cypriniformes</taxon>
        <taxon>Cyprinidae</taxon>
        <taxon>Labeoninae</taxon>
        <taxon>Labeonini</taxon>
        <taxon>Cirrhinus</taxon>
    </lineage>
</organism>
<dbReference type="InterPro" id="IPR043451">
    <property type="entry name" value="Myocardin-like"/>
</dbReference>
<name>A0ABD0Q1Y3_CIRMR</name>
<sequence>QQDPSVSKMMPVTASITTLPVNTALSRPPAQVQMAPPPALMVEPMPSLASLDSDNQLEALLEGTLVGDTEPEQRTLGLLEELQNQILEQPNSPMDTSELGFTDPPATSSSALSFSLQDTGLDNMEWLDLTMPVPIGGLNPLGITSEFLDTHDLQLHWD</sequence>
<protein>
    <recommendedName>
        <fullName evidence="3">MKL/myocardin-like 2</fullName>
    </recommendedName>
</protein>